<keyword evidence="2" id="KW-1185">Reference proteome</keyword>
<evidence type="ECO:0000313" key="2">
    <source>
        <dbReference type="Proteomes" id="UP000054007"/>
    </source>
</evidence>
<protein>
    <submittedName>
        <fullName evidence="1">Uncharacterized protein</fullName>
    </submittedName>
</protein>
<evidence type="ECO:0000313" key="1">
    <source>
        <dbReference type="EMBL" id="KIY65330.1"/>
    </source>
</evidence>
<dbReference type="OrthoDB" id="3163863at2759"/>
<dbReference type="AlphaFoldDB" id="A0A0D7B549"/>
<reference evidence="1 2" key="1">
    <citation type="journal article" date="2015" name="Fungal Genet. Biol.">
        <title>Evolution of novel wood decay mechanisms in Agaricales revealed by the genome sequences of Fistulina hepatica and Cylindrobasidium torrendii.</title>
        <authorList>
            <person name="Floudas D."/>
            <person name="Held B.W."/>
            <person name="Riley R."/>
            <person name="Nagy L.G."/>
            <person name="Koehler G."/>
            <person name="Ransdell A.S."/>
            <person name="Younus H."/>
            <person name="Chow J."/>
            <person name="Chiniquy J."/>
            <person name="Lipzen A."/>
            <person name="Tritt A."/>
            <person name="Sun H."/>
            <person name="Haridas S."/>
            <person name="LaButti K."/>
            <person name="Ohm R.A."/>
            <person name="Kues U."/>
            <person name="Blanchette R.A."/>
            <person name="Grigoriev I.V."/>
            <person name="Minto R.E."/>
            <person name="Hibbett D.S."/>
        </authorList>
    </citation>
    <scope>NUCLEOTIDE SEQUENCE [LARGE SCALE GENOMIC DNA]</scope>
    <source>
        <strain evidence="1 2">FP15055 ss-10</strain>
    </source>
</reference>
<dbReference type="STRING" id="1314674.A0A0D7B549"/>
<organism evidence="1 2">
    <name type="scientific">Cylindrobasidium torrendii FP15055 ss-10</name>
    <dbReference type="NCBI Taxonomy" id="1314674"/>
    <lineage>
        <taxon>Eukaryota</taxon>
        <taxon>Fungi</taxon>
        <taxon>Dikarya</taxon>
        <taxon>Basidiomycota</taxon>
        <taxon>Agaricomycotina</taxon>
        <taxon>Agaricomycetes</taxon>
        <taxon>Agaricomycetidae</taxon>
        <taxon>Agaricales</taxon>
        <taxon>Marasmiineae</taxon>
        <taxon>Physalacriaceae</taxon>
        <taxon>Cylindrobasidium</taxon>
    </lineage>
</organism>
<name>A0A0D7B549_9AGAR</name>
<dbReference type="Proteomes" id="UP000054007">
    <property type="component" value="Unassembled WGS sequence"/>
</dbReference>
<sequence length="340" mass="37990">MTSGDVVNTFSSNLAILIEDAKSIIRRAAFDTQPSAGGVTVDLRLMLESMLDNAPADEGKRWLAGTIHLAHHNKEEDRINDAALSIWQNLLLPMQALGFENIVRPNSRPAVDHKHAVVKDVDRTEQKDFATQLMIREHYRCIVTRYVTFDAPIPPESITENVSYADLHASNIIPLSLNSKKTPLTWDMLRSWTRIVPEDYTGGKTTCPENGVLLTDHEHEGFGKFKLWFEPVLSAGPGSAPLANTYSVHVCKHVLSNGLMVRGPIQVTFSDTEMHMGRRIPPPAPKLLKIHAAFSKVFQACGASGMYENWRDDLRKPGRVLDDASISYLDLRLMYFIAAM</sequence>
<proteinExistence type="predicted"/>
<dbReference type="EMBL" id="KN880594">
    <property type="protein sequence ID" value="KIY65330.1"/>
    <property type="molecule type" value="Genomic_DNA"/>
</dbReference>
<gene>
    <name evidence="1" type="ORF">CYLTODRAFT_424426</name>
</gene>
<accession>A0A0D7B549</accession>